<dbReference type="OMA" id="CIRQTQS"/>
<evidence type="ECO:0000256" key="6">
    <source>
        <dbReference type="SAM" id="Phobius"/>
    </source>
</evidence>
<dbReference type="Pfam" id="PF09335">
    <property type="entry name" value="VTT_dom"/>
    <property type="match status" value="1"/>
</dbReference>
<dbReference type="GO" id="GO:0005737">
    <property type="term" value="C:cytoplasm"/>
    <property type="evidence" value="ECO:0007669"/>
    <property type="project" value="InterPro"/>
</dbReference>
<feature type="domain" description="Rhodanese" evidence="7">
    <location>
        <begin position="219"/>
        <end position="311"/>
    </location>
</feature>
<dbReference type="Gene3D" id="3.40.250.10">
    <property type="entry name" value="Rhodanese-like domain"/>
    <property type="match status" value="1"/>
</dbReference>
<evidence type="ECO:0000256" key="5">
    <source>
        <dbReference type="ARBA" id="ARBA00023136"/>
    </source>
</evidence>
<keyword evidence="5 6" id="KW-0472">Membrane</keyword>
<dbReference type="eggNOG" id="COG0586">
    <property type="taxonomic scope" value="Bacteria"/>
</dbReference>
<dbReference type="GO" id="GO:0004792">
    <property type="term" value="F:thiosulfate-cyanide sulfurtransferase activity"/>
    <property type="evidence" value="ECO:0007669"/>
    <property type="project" value="InterPro"/>
</dbReference>
<protein>
    <submittedName>
        <fullName evidence="8">Rhodanese-like domain protein</fullName>
    </submittedName>
</protein>
<dbReference type="SMART" id="SM00450">
    <property type="entry name" value="RHOD"/>
    <property type="match status" value="1"/>
</dbReference>
<dbReference type="eggNOG" id="COG0607">
    <property type="taxonomic scope" value="Bacteria"/>
</dbReference>
<feature type="transmembrane region" description="Helical" evidence="6">
    <location>
        <begin position="51"/>
        <end position="72"/>
    </location>
</feature>
<dbReference type="GeneID" id="93064375"/>
<evidence type="ECO:0000256" key="1">
    <source>
        <dbReference type="ARBA" id="ARBA00004651"/>
    </source>
</evidence>
<dbReference type="SUPFAM" id="SSF52821">
    <property type="entry name" value="Rhodanese/Cell cycle control phosphatase"/>
    <property type="match status" value="1"/>
</dbReference>
<dbReference type="Proteomes" id="UP000231878">
    <property type="component" value="Unassembled WGS sequence"/>
</dbReference>
<dbReference type="KEGG" id="but:X994_4920"/>
<dbReference type="CDD" id="cd01444">
    <property type="entry name" value="GlpE_ST"/>
    <property type="match status" value="1"/>
</dbReference>
<dbReference type="SMR" id="A0A069BBZ8"/>
<evidence type="ECO:0000256" key="3">
    <source>
        <dbReference type="ARBA" id="ARBA00022692"/>
    </source>
</evidence>
<reference evidence="8 10" key="1">
    <citation type="submission" date="2014-08" db="EMBL/GenBank/DDBJ databases">
        <authorList>
            <person name="Bunnell A."/>
            <person name="Chain P.S."/>
            <person name="Chertkov O."/>
            <person name="Currie B.J."/>
            <person name="Daligault H.E."/>
            <person name="Davenport K.W."/>
            <person name="Davis C."/>
            <person name="Gleasner C.D."/>
            <person name="Johnson S.L."/>
            <person name="Kaestli M."/>
            <person name="Koren S."/>
            <person name="Kunde Y.A."/>
            <person name="Mayo M."/>
            <person name="McMurry K.K."/>
            <person name="Price E.P."/>
            <person name="Reitenga K.G."/>
            <person name="Robison R."/>
            <person name="Rosovitz M.J."/>
            <person name="Sarovich D.S."/>
            <person name="Teshima H."/>
        </authorList>
    </citation>
    <scope>NUCLEOTIDE SEQUENCE [LARGE SCALE GENOMIC DNA]</scope>
    <source>
        <strain evidence="8 10">MSHR44</strain>
    </source>
</reference>
<dbReference type="InterPro" id="IPR023695">
    <property type="entry name" value="Thiosulf_sulfurTrfase"/>
</dbReference>
<feature type="transmembrane region" description="Helical" evidence="6">
    <location>
        <begin position="12"/>
        <end position="39"/>
    </location>
</feature>
<keyword evidence="3 6" id="KW-0812">Transmembrane</keyword>
<proteinExistence type="predicted"/>
<dbReference type="InterPro" id="IPR051311">
    <property type="entry name" value="DedA_domain"/>
</dbReference>
<dbReference type="PANTHER" id="PTHR42709">
    <property type="entry name" value="ALKALINE PHOSPHATASE LIKE PROTEIN"/>
    <property type="match status" value="1"/>
</dbReference>
<name>A0A069BBZ8_BURPE</name>
<dbReference type="InterPro" id="IPR036873">
    <property type="entry name" value="Rhodanese-like_dom_sf"/>
</dbReference>
<dbReference type="PANTHER" id="PTHR42709:SF6">
    <property type="entry name" value="UNDECAPRENYL PHOSPHATE TRANSPORTER A"/>
    <property type="match status" value="1"/>
</dbReference>
<gene>
    <name evidence="9" type="ORF">CWD88_35360</name>
    <name evidence="8" type="ORF">Y036_5371</name>
</gene>
<dbReference type="InterPro" id="IPR032816">
    <property type="entry name" value="VTT_dom"/>
</dbReference>
<accession>A0A069BBZ8</accession>
<dbReference type="RefSeq" id="WP_004190574.1">
    <property type="nucleotide sequence ID" value="NZ_AP028072.1"/>
</dbReference>
<comment type="subcellular location">
    <subcellularLocation>
        <location evidence="1">Cell membrane</location>
        <topology evidence="1">Multi-pass membrane protein</topology>
    </subcellularLocation>
</comment>
<evidence type="ECO:0000313" key="9">
    <source>
        <dbReference type="EMBL" id="PJO61642.1"/>
    </source>
</evidence>
<evidence type="ECO:0000259" key="7">
    <source>
        <dbReference type="PROSITE" id="PS50206"/>
    </source>
</evidence>
<evidence type="ECO:0000313" key="8">
    <source>
        <dbReference type="EMBL" id="KGX16597.1"/>
    </source>
</evidence>
<dbReference type="GO" id="GO:0005886">
    <property type="term" value="C:plasma membrane"/>
    <property type="evidence" value="ECO:0007669"/>
    <property type="project" value="UniProtKB-SubCell"/>
</dbReference>
<reference evidence="9 11" key="2">
    <citation type="submission" date="2017-11" db="EMBL/GenBank/DDBJ databases">
        <title>Molecular characterization of Burkholderia pseudomallei and closely related isolates from Vietnam.</title>
        <authorList>
            <person name="Ustinov D.V."/>
            <person name="Antonov A.S."/>
            <person name="Avdusheva E.F."/>
            <person name="Shpak I.M."/>
            <person name="Zakharova I.B."/>
            <person name="Thi L.A."/>
            <person name="Teteryatnikova N."/>
            <person name="Lopasteyskaya Y.A."/>
            <person name="Kuzyutina J.A."/>
            <person name="Ngo T.N."/>
            <person name="Victorov D.V."/>
        </authorList>
    </citation>
    <scope>NUCLEOTIDE SEQUENCE [LARGE SCALE GENOMIC DNA]</scope>
    <source>
        <strain evidence="9 11">V1512</strain>
    </source>
</reference>
<evidence type="ECO:0000313" key="10">
    <source>
        <dbReference type="Proteomes" id="UP000030475"/>
    </source>
</evidence>
<organism evidence="8 10">
    <name type="scientific">Burkholderia pseudomallei</name>
    <name type="common">Pseudomonas pseudomallei</name>
    <dbReference type="NCBI Taxonomy" id="28450"/>
    <lineage>
        <taxon>Bacteria</taxon>
        <taxon>Pseudomonadati</taxon>
        <taxon>Pseudomonadota</taxon>
        <taxon>Betaproteobacteria</taxon>
        <taxon>Burkholderiales</taxon>
        <taxon>Burkholderiaceae</taxon>
        <taxon>Burkholderia</taxon>
        <taxon>pseudomallei group</taxon>
    </lineage>
</organism>
<comment type="caution">
    <text evidence="8">The sequence shown here is derived from an EMBL/GenBank/DDBJ whole genome shotgun (WGS) entry which is preliminary data.</text>
</comment>
<keyword evidence="2" id="KW-1003">Cell membrane</keyword>
<evidence type="ECO:0000256" key="2">
    <source>
        <dbReference type="ARBA" id="ARBA00022475"/>
    </source>
</evidence>
<dbReference type="Proteomes" id="UP000030475">
    <property type="component" value="Unassembled WGS sequence"/>
</dbReference>
<evidence type="ECO:0000256" key="4">
    <source>
        <dbReference type="ARBA" id="ARBA00022989"/>
    </source>
</evidence>
<dbReference type="PROSITE" id="PS50206">
    <property type="entry name" value="RHODANESE_3"/>
    <property type="match status" value="1"/>
</dbReference>
<dbReference type="AlphaFoldDB" id="A0A069BBZ8"/>
<dbReference type="Pfam" id="PF00581">
    <property type="entry name" value="Rhodanese"/>
    <property type="match status" value="1"/>
</dbReference>
<feature type="transmembrane region" description="Helical" evidence="6">
    <location>
        <begin position="136"/>
        <end position="160"/>
    </location>
</feature>
<feature type="transmembrane region" description="Helical" evidence="6">
    <location>
        <begin position="172"/>
        <end position="191"/>
    </location>
</feature>
<dbReference type="EMBL" id="PHRB01000069">
    <property type="protein sequence ID" value="PJO61642.1"/>
    <property type="molecule type" value="Genomic_DNA"/>
</dbReference>
<dbReference type="EMBL" id="JQIM01000008">
    <property type="protein sequence ID" value="KGX16597.1"/>
    <property type="molecule type" value="Genomic_DNA"/>
</dbReference>
<keyword evidence="4 6" id="KW-1133">Transmembrane helix</keyword>
<sequence length="330" mass="35536">MLHDLVARFGPLIVFVNVLAAAIGLPVPAMPTLVLFGAMATLHPDALGAQLAPVLALAVLAALIGDTVWYVAGRHFGGRALKTLCKLSLSRDSCVKKTERFFGRWGVRVLAVARFIPGLSLISVPMAGALGTRYRVFVGYDGLGALLWAGCGVAIGFAFAKQIDWLFAGANQLGRAVLVVIVALLAVYTAVRWMRRRALIRQLANARIDVDELERLLRAEPAPVVFDARSPEHRKLDPYAIPGAQFADERDLRDIVAHYPATQKFVIYCSCPNEVSAALMAQRLKQAGFADALALRGGLDAWRDTGRQLIELAPQPPSEAPVLAAAPKTA</sequence>
<dbReference type="InterPro" id="IPR001763">
    <property type="entry name" value="Rhodanese-like_dom"/>
</dbReference>
<evidence type="ECO:0000313" key="11">
    <source>
        <dbReference type="Proteomes" id="UP000231878"/>
    </source>
</evidence>